<evidence type="ECO:0000313" key="7">
    <source>
        <dbReference type="Proteomes" id="UP000286931"/>
    </source>
</evidence>
<accession>A0A401YX78</accession>
<evidence type="ECO:0000256" key="4">
    <source>
        <dbReference type="ARBA" id="ARBA00023125"/>
    </source>
</evidence>
<gene>
    <name evidence="6" type="ORF">EHYA_06922</name>
</gene>
<protein>
    <submittedName>
        <fullName evidence="6">IS256 family transposase</fullName>
    </submittedName>
</protein>
<keyword evidence="5" id="KW-0233">DNA recombination</keyword>
<keyword evidence="7" id="KW-1185">Reference proteome</keyword>
<dbReference type="GO" id="GO:0004803">
    <property type="term" value="F:transposase activity"/>
    <property type="evidence" value="ECO:0007669"/>
    <property type="project" value="InterPro"/>
</dbReference>
<dbReference type="InterPro" id="IPR001207">
    <property type="entry name" value="Transposase_mutator"/>
</dbReference>
<evidence type="ECO:0000256" key="3">
    <source>
        <dbReference type="ARBA" id="ARBA00022578"/>
    </source>
</evidence>
<reference evidence="6 7" key="1">
    <citation type="submission" date="2018-12" db="EMBL/GenBank/DDBJ databases">
        <title>Draft genome sequence of Embleya hyalina NBRC 13850T.</title>
        <authorList>
            <person name="Komaki H."/>
            <person name="Hosoyama A."/>
            <person name="Kimura A."/>
            <person name="Ichikawa N."/>
            <person name="Tamura T."/>
        </authorList>
    </citation>
    <scope>NUCLEOTIDE SEQUENCE [LARGE SCALE GENOMIC DNA]</scope>
    <source>
        <strain evidence="6 7">NBRC 13850</strain>
    </source>
</reference>
<dbReference type="Pfam" id="PF00872">
    <property type="entry name" value="Transposase_mut"/>
    <property type="match status" value="1"/>
</dbReference>
<comment type="function">
    <text evidence="1">Required for the transposition of the insertion element.</text>
</comment>
<name>A0A401YX78_9ACTN</name>
<evidence type="ECO:0000313" key="6">
    <source>
        <dbReference type="EMBL" id="GCD99209.1"/>
    </source>
</evidence>
<organism evidence="6 7">
    <name type="scientific">Embleya hyalina</name>
    <dbReference type="NCBI Taxonomy" id="516124"/>
    <lineage>
        <taxon>Bacteria</taxon>
        <taxon>Bacillati</taxon>
        <taxon>Actinomycetota</taxon>
        <taxon>Actinomycetes</taxon>
        <taxon>Kitasatosporales</taxon>
        <taxon>Streptomycetaceae</taxon>
        <taxon>Embleya</taxon>
    </lineage>
</organism>
<dbReference type="GO" id="GO:0003677">
    <property type="term" value="F:DNA binding"/>
    <property type="evidence" value="ECO:0007669"/>
    <property type="project" value="UniProtKB-KW"/>
</dbReference>
<comment type="similarity">
    <text evidence="2">Belongs to the transposase mutator family.</text>
</comment>
<evidence type="ECO:0000256" key="1">
    <source>
        <dbReference type="ARBA" id="ARBA00002190"/>
    </source>
</evidence>
<dbReference type="AlphaFoldDB" id="A0A401YX78"/>
<dbReference type="GO" id="GO:0006313">
    <property type="term" value="P:DNA transposition"/>
    <property type="evidence" value="ECO:0007669"/>
    <property type="project" value="InterPro"/>
</dbReference>
<evidence type="ECO:0000256" key="2">
    <source>
        <dbReference type="ARBA" id="ARBA00010961"/>
    </source>
</evidence>
<keyword evidence="4" id="KW-0238">DNA-binding</keyword>
<sequence length="41" mass="4221">MISLTAKGLTGGEIVAHLAEVYDISTSKETVSTITDQVLAG</sequence>
<keyword evidence="3" id="KW-0815">Transposition</keyword>
<dbReference type="Proteomes" id="UP000286931">
    <property type="component" value="Unassembled WGS sequence"/>
</dbReference>
<proteinExistence type="inferred from homology"/>
<comment type="caution">
    <text evidence="6">The sequence shown here is derived from an EMBL/GenBank/DDBJ whole genome shotgun (WGS) entry which is preliminary data.</text>
</comment>
<dbReference type="EMBL" id="BIFH01000031">
    <property type="protein sequence ID" value="GCD99209.1"/>
    <property type="molecule type" value="Genomic_DNA"/>
</dbReference>
<evidence type="ECO:0000256" key="5">
    <source>
        <dbReference type="ARBA" id="ARBA00023172"/>
    </source>
</evidence>